<dbReference type="Proteomes" id="UP001603857">
    <property type="component" value="Unassembled WGS sequence"/>
</dbReference>
<sequence>MISRTLSSNVTPPILSLSLSAFIFEKTSSDNRFFSACLQYFVHSVVPCARRW</sequence>
<dbReference type="AlphaFoldDB" id="A0ABD1MMA1"/>
<evidence type="ECO:0000313" key="2">
    <source>
        <dbReference type="Proteomes" id="UP001603857"/>
    </source>
</evidence>
<dbReference type="EMBL" id="JBGMDY010000004">
    <property type="protein sequence ID" value="KAL2336925.1"/>
    <property type="molecule type" value="Genomic_DNA"/>
</dbReference>
<keyword evidence="2" id="KW-1185">Reference proteome</keyword>
<organism evidence="1 2">
    <name type="scientific">Flemingia macrophylla</name>
    <dbReference type="NCBI Taxonomy" id="520843"/>
    <lineage>
        <taxon>Eukaryota</taxon>
        <taxon>Viridiplantae</taxon>
        <taxon>Streptophyta</taxon>
        <taxon>Embryophyta</taxon>
        <taxon>Tracheophyta</taxon>
        <taxon>Spermatophyta</taxon>
        <taxon>Magnoliopsida</taxon>
        <taxon>eudicotyledons</taxon>
        <taxon>Gunneridae</taxon>
        <taxon>Pentapetalae</taxon>
        <taxon>rosids</taxon>
        <taxon>fabids</taxon>
        <taxon>Fabales</taxon>
        <taxon>Fabaceae</taxon>
        <taxon>Papilionoideae</taxon>
        <taxon>50 kb inversion clade</taxon>
        <taxon>NPAAA clade</taxon>
        <taxon>indigoferoid/millettioid clade</taxon>
        <taxon>Phaseoleae</taxon>
        <taxon>Flemingia</taxon>
    </lineage>
</organism>
<evidence type="ECO:0000313" key="1">
    <source>
        <dbReference type="EMBL" id="KAL2336925.1"/>
    </source>
</evidence>
<accession>A0ABD1MMA1</accession>
<gene>
    <name evidence="1" type="ORF">Fmac_011371</name>
</gene>
<protein>
    <submittedName>
        <fullName evidence="1">Uncharacterized protein</fullName>
    </submittedName>
</protein>
<proteinExistence type="predicted"/>
<name>A0ABD1MMA1_9FABA</name>
<comment type="caution">
    <text evidence="1">The sequence shown here is derived from an EMBL/GenBank/DDBJ whole genome shotgun (WGS) entry which is preliminary data.</text>
</comment>
<reference evidence="1 2" key="1">
    <citation type="submission" date="2024-08" db="EMBL/GenBank/DDBJ databases">
        <title>Insights into the chromosomal genome structure of Flemingia macrophylla.</title>
        <authorList>
            <person name="Ding Y."/>
            <person name="Zhao Y."/>
            <person name="Bi W."/>
            <person name="Wu M."/>
            <person name="Zhao G."/>
            <person name="Gong Y."/>
            <person name="Li W."/>
            <person name="Zhang P."/>
        </authorList>
    </citation>
    <scope>NUCLEOTIDE SEQUENCE [LARGE SCALE GENOMIC DNA]</scope>
    <source>
        <strain evidence="1">DYQJB</strain>
        <tissue evidence="1">Leaf</tissue>
    </source>
</reference>